<feature type="region of interest" description="Disordered" evidence="3">
    <location>
        <begin position="392"/>
        <end position="413"/>
    </location>
</feature>
<dbReference type="PANTHER" id="PTHR31668">
    <property type="entry name" value="GLUCOSE TRANSPORT TRANSCRIPTION REGULATOR RGT1-RELATED-RELATED"/>
    <property type="match status" value="1"/>
</dbReference>
<dbReference type="InterPro" id="IPR050797">
    <property type="entry name" value="Carb_Metab_Trans_Reg"/>
</dbReference>
<sequence>MPPIVSRKGRRIASKACDACRIRKVQCIFEGDRSTCRRCSDGNVNCMFLSDRKQRGPPARRTHIPPSDFPIGHLTIEHLCSRAVFSSIVEDYIQLVYPVLPLVHRPSFQKSVEDGLHTSDPAFFRLCLAICAVTVASIPRRFREYGSEYAHIGAFVDRSCHMVLLSRIASETQWQDKPTMGTIVVSILLTMASHYAARPNQGWGYASEAIQFFRALELYRKEGYHSLSLLDGEICKRAFWLLFIIQIHDRLSFIIPHTGLSFDPLRTDWEFLLPLEVDDDALINEDLRPVSPIPGNIDTPVRRPLPLISGFVALVKVFLCVVDLLSNGFPGAPPHTYAMTSGTLRTHIFPESSTGSARVDTGNALSKSSISLSALLRIIRQLQHTQEDLPQALKISNVDRQSQSPPTDSEMPPDLSHQFDIVRANVHITSLYLQSCIIEACSDAFTSPQASTIVSSPGDEAGSSPKCTPRTQLWIFRKSLAKELLEVLNFCSSRTLEANGSSMIVKIREIASTLLDSDLEATSDQEAESRQYVSQFAEILAGLDYMSQASIKPPVSVT</sequence>
<dbReference type="SUPFAM" id="SSF57701">
    <property type="entry name" value="Zn2/Cys6 DNA-binding domain"/>
    <property type="match status" value="1"/>
</dbReference>
<organism evidence="5 6">
    <name type="scientific">Periconia digitata</name>
    <dbReference type="NCBI Taxonomy" id="1303443"/>
    <lineage>
        <taxon>Eukaryota</taxon>
        <taxon>Fungi</taxon>
        <taxon>Dikarya</taxon>
        <taxon>Ascomycota</taxon>
        <taxon>Pezizomycotina</taxon>
        <taxon>Dothideomycetes</taxon>
        <taxon>Pleosporomycetidae</taxon>
        <taxon>Pleosporales</taxon>
        <taxon>Massarineae</taxon>
        <taxon>Periconiaceae</taxon>
        <taxon>Periconia</taxon>
    </lineage>
</organism>
<accession>A0A9W4URK0</accession>
<protein>
    <recommendedName>
        <fullName evidence="4">Zn(2)-C6 fungal-type domain-containing protein</fullName>
    </recommendedName>
</protein>
<dbReference type="Gene3D" id="4.10.240.10">
    <property type="entry name" value="Zn(2)-C6 fungal-type DNA-binding domain"/>
    <property type="match status" value="1"/>
</dbReference>
<dbReference type="EMBL" id="CAOQHR010000010">
    <property type="protein sequence ID" value="CAI6340139.1"/>
    <property type="molecule type" value="Genomic_DNA"/>
</dbReference>
<name>A0A9W4URK0_9PLEO</name>
<dbReference type="GO" id="GO:0006351">
    <property type="term" value="P:DNA-templated transcription"/>
    <property type="evidence" value="ECO:0007669"/>
    <property type="project" value="InterPro"/>
</dbReference>
<dbReference type="Pfam" id="PF04082">
    <property type="entry name" value="Fungal_trans"/>
    <property type="match status" value="1"/>
</dbReference>
<dbReference type="Pfam" id="PF00172">
    <property type="entry name" value="Zn_clus"/>
    <property type="match status" value="1"/>
</dbReference>
<keyword evidence="6" id="KW-1185">Reference proteome</keyword>
<evidence type="ECO:0000313" key="5">
    <source>
        <dbReference type="EMBL" id="CAI6340139.1"/>
    </source>
</evidence>
<feature type="domain" description="Zn(2)-C6 fungal-type" evidence="4">
    <location>
        <begin position="16"/>
        <end position="48"/>
    </location>
</feature>
<dbReference type="GO" id="GO:0003677">
    <property type="term" value="F:DNA binding"/>
    <property type="evidence" value="ECO:0007669"/>
    <property type="project" value="InterPro"/>
</dbReference>
<evidence type="ECO:0000259" key="4">
    <source>
        <dbReference type="PROSITE" id="PS50048"/>
    </source>
</evidence>
<dbReference type="InterPro" id="IPR036864">
    <property type="entry name" value="Zn2-C6_fun-type_DNA-bd_sf"/>
</dbReference>
<evidence type="ECO:0000256" key="2">
    <source>
        <dbReference type="ARBA" id="ARBA00023242"/>
    </source>
</evidence>
<dbReference type="InterPro" id="IPR001138">
    <property type="entry name" value="Zn2Cys6_DnaBD"/>
</dbReference>
<dbReference type="SMART" id="SM00066">
    <property type="entry name" value="GAL4"/>
    <property type="match status" value="1"/>
</dbReference>
<reference evidence="5" key="1">
    <citation type="submission" date="2023-01" db="EMBL/GenBank/DDBJ databases">
        <authorList>
            <person name="Van Ghelder C."/>
            <person name="Rancurel C."/>
        </authorList>
    </citation>
    <scope>NUCLEOTIDE SEQUENCE</scope>
    <source>
        <strain evidence="5">CNCM I-4278</strain>
    </source>
</reference>
<dbReference type="GO" id="GO:0000981">
    <property type="term" value="F:DNA-binding transcription factor activity, RNA polymerase II-specific"/>
    <property type="evidence" value="ECO:0007669"/>
    <property type="project" value="InterPro"/>
</dbReference>
<dbReference type="InterPro" id="IPR007219">
    <property type="entry name" value="XnlR_reg_dom"/>
</dbReference>
<keyword evidence="1" id="KW-0479">Metal-binding</keyword>
<dbReference type="CDD" id="cd00067">
    <property type="entry name" value="GAL4"/>
    <property type="match status" value="1"/>
</dbReference>
<keyword evidence="2" id="KW-0539">Nucleus</keyword>
<dbReference type="GO" id="GO:0008270">
    <property type="term" value="F:zinc ion binding"/>
    <property type="evidence" value="ECO:0007669"/>
    <property type="project" value="InterPro"/>
</dbReference>
<feature type="compositionally biased region" description="Polar residues" evidence="3">
    <location>
        <begin position="398"/>
        <end position="407"/>
    </location>
</feature>
<dbReference type="PROSITE" id="PS50048">
    <property type="entry name" value="ZN2_CY6_FUNGAL_2"/>
    <property type="match status" value="1"/>
</dbReference>
<dbReference type="AlphaFoldDB" id="A0A9W4URK0"/>
<evidence type="ECO:0000256" key="3">
    <source>
        <dbReference type="SAM" id="MobiDB-lite"/>
    </source>
</evidence>
<gene>
    <name evidence="5" type="ORF">PDIGIT_LOCUS13310</name>
</gene>
<dbReference type="CDD" id="cd12148">
    <property type="entry name" value="fungal_TF_MHR"/>
    <property type="match status" value="1"/>
</dbReference>
<dbReference type="PANTHER" id="PTHR31668:SF30">
    <property type="entry name" value="ZN(II)2CYS6 TRANSCRIPTION FACTOR (EUROFUNG)"/>
    <property type="match status" value="1"/>
</dbReference>
<dbReference type="PROSITE" id="PS00463">
    <property type="entry name" value="ZN2_CY6_FUNGAL_1"/>
    <property type="match status" value="1"/>
</dbReference>
<dbReference type="OrthoDB" id="39175at2759"/>
<evidence type="ECO:0000313" key="6">
    <source>
        <dbReference type="Proteomes" id="UP001152607"/>
    </source>
</evidence>
<evidence type="ECO:0000256" key="1">
    <source>
        <dbReference type="ARBA" id="ARBA00022723"/>
    </source>
</evidence>
<dbReference type="Proteomes" id="UP001152607">
    <property type="component" value="Unassembled WGS sequence"/>
</dbReference>
<comment type="caution">
    <text evidence="5">The sequence shown here is derived from an EMBL/GenBank/DDBJ whole genome shotgun (WGS) entry which is preliminary data.</text>
</comment>
<proteinExistence type="predicted"/>